<proteinExistence type="predicted"/>
<protein>
    <submittedName>
        <fullName evidence="2">Inorganic phosphate cotransporter</fullName>
    </submittedName>
</protein>
<keyword evidence="1" id="KW-1133">Transmembrane helix</keyword>
<comment type="caution">
    <text evidence="2">The sequence shown here is derived from an EMBL/GenBank/DDBJ whole genome shotgun (WGS) entry which is preliminary data.</text>
</comment>
<accession>A0A8X7CUP1</accession>
<dbReference type="Proteomes" id="UP000886998">
    <property type="component" value="Unassembled WGS sequence"/>
</dbReference>
<organism evidence="2 3">
    <name type="scientific">Trichonephila inaurata madagascariensis</name>
    <dbReference type="NCBI Taxonomy" id="2747483"/>
    <lineage>
        <taxon>Eukaryota</taxon>
        <taxon>Metazoa</taxon>
        <taxon>Ecdysozoa</taxon>
        <taxon>Arthropoda</taxon>
        <taxon>Chelicerata</taxon>
        <taxon>Arachnida</taxon>
        <taxon>Araneae</taxon>
        <taxon>Araneomorphae</taxon>
        <taxon>Entelegynae</taxon>
        <taxon>Araneoidea</taxon>
        <taxon>Nephilidae</taxon>
        <taxon>Trichonephila</taxon>
        <taxon>Trichonephila inaurata</taxon>
    </lineage>
</organism>
<sequence>MSTNSNQECANQNSKTTRLKNTTLQERYILTLLGFFGFFCVYALRVNLNVAMVAMVREPHTNQDRMDSSENVIVCPELIHYRHNKKYSSLNTQST</sequence>
<dbReference type="OrthoDB" id="6421970at2759"/>
<dbReference type="EMBL" id="BMAV01023293">
    <property type="protein sequence ID" value="GFY78937.1"/>
    <property type="molecule type" value="Genomic_DNA"/>
</dbReference>
<evidence type="ECO:0000256" key="1">
    <source>
        <dbReference type="SAM" id="Phobius"/>
    </source>
</evidence>
<keyword evidence="1" id="KW-0812">Transmembrane</keyword>
<gene>
    <name evidence="2" type="primary">Picot_44</name>
    <name evidence="2" type="ORF">TNIN_372411</name>
</gene>
<evidence type="ECO:0000313" key="3">
    <source>
        <dbReference type="Proteomes" id="UP000886998"/>
    </source>
</evidence>
<name>A0A8X7CUP1_9ARAC</name>
<keyword evidence="1" id="KW-0472">Membrane</keyword>
<dbReference type="AlphaFoldDB" id="A0A8X7CUP1"/>
<evidence type="ECO:0000313" key="2">
    <source>
        <dbReference type="EMBL" id="GFY78937.1"/>
    </source>
</evidence>
<feature type="transmembrane region" description="Helical" evidence="1">
    <location>
        <begin position="28"/>
        <end position="48"/>
    </location>
</feature>
<keyword evidence="3" id="KW-1185">Reference proteome</keyword>
<reference evidence="2" key="1">
    <citation type="submission" date="2020-08" db="EMBL/GenBank/DDBJ databases">
        <title>Multicomponent nature underlies the extraordinary mechanical properties of spider dragline silk.</title>
        <authorList>
            <person name="Kono N."/>
            <person name="Nakamura H."/>
            <person name="Mori M."/>
            <person name="Yoshida Y."/>
            <person name="Ohtoshi R."/>
            <person name="Malay A.D."/>
            <person name="Moran D.A.P."/>
            <person name="Tomita M."/>
            <person name="Numata K."/>
            <person name="Arakawa K."/>
        </authorList>
    </citation>
    <scope>NUCLEOTIDE SEQUENCE</scope>
</reference>
<feature type="non-terminal residue" evidence="2">
    <location>
        <position position="1"/>
    </location>
</feature>